<evidence type="ECO:0000313" key="8">
    <source>
        <dbReference type="Proteomes" id="UP001597458"/>
    </source>
</evidence>
<accession>A0ABW5PPZ5</accession>
<name>A0ABW5PPZ5_9BACI</name>
<keyword evidence="1 5" id="KW-0132">Cell division</keyword>
<dbReference type="EMBL" id="JBHUMR010000008">
    <property type="protein sequence ID" value="MFD2616957.1"/>
    <property type="molecule type" value="Genomic_DNA"/>
</dbReference>
<comment type="similarity">
    <text evidence="5">Belongs to the SepF family.</text>
</comment>
<gene>
    <name evidence="5" type="primary">sepF</name>
    <name evidence="7" type="ORF">ACFSTF_06480</name>
</gene>
<dbReference type="PANTHER" id="PTHR35798:SF1">
    <property type="entry name" value="CELL DIVISION PROTEIN SEPF"/>
    <property type="match status" value="1"/>
</dbReference>
<evidence type="ECO:0000256" key="6">
    <source>
        <dbReference type="SAM" id="MobiDB-lite"/>
    </source>
</evidence>
<organism evidence="7 8">
    <name type="scientific">Terrilactibacillus laevilacticus</name>
    <dbReference type="NCBI Taxonomy" id="1380157"/>
    <lineage>
        <taxon>Bacteria</taxon>
        <taxon>Bacillati</taxon>
        <taxon>Bacillota</taxon>
        <taxon>Bacilli</taxon>
        <taxon>Bacillales</taxon>
        <taxon>Bacillaceae</taxon>
        <taxon>Terrilactibacillus</taxon>
    </lineage>
</organism>
<dbReference type="Pfam" id="PF04472">
    <property type="entry name" value="SepF"/>
    <property type="match status" value="1"/>
</dbReference>
<dbReference type="RefSeq" id="WP_141189207.1">
    <property type="nucleotide sequence ID" value="NZ_JBHUMR010000008.1"/>
</dbReference>
<feature type="compositionally biased region" description="Polar residues" evidence="6">
    <location>
        <begin position="40"/>
        <end position="49"/>
    </location>
</feature>
<comment type="subcellular location">
    <subcellularLocation>
        <location evidence="5">Cytoplasm</location>
    </subcellularLocation>
    <text evidence="5">Localizes to the division site, in a FtsZ-dependent manner.</text>
</comment>
<dbReference type="InterPro" id="IPR038594">
    <property type="entry name" value="SepF-like_sf"/>
</dbReference>
<dbReference type="Proteomes" id="UP001597458">
    <property type="component" value="Unassembled WGS sequence"/>
</dbReference>
<dbReference type="PANTHER" id="PTHR35798">
    <property type="entry name" value="CELL DIVISION PROTEIN SEPF"/>
    <property type="match status" value="1"/>
</dbReference>
<dbReference type="InterPro" id="IPR007561">
    <property type="entry name" value="Cell_div_SepF/SepF-rel"/>
</dbReference>
<evidence type="ECO:0000256" key="1">
    <source>
        <dbReference type="ARBA" id="ARBA00022618"/>
    </source>
</evidence>
<evidence type="ECO:0000256" key="5">
    <source>
        <dbReference type="HAMAP-Rule" id="MF_01197"/>
    </source>
</evidence>
<comment type="subunit">
    <text evidence="5">Homodimer. Interacts with FtsZ.</text>
</comment>
<keyword evidence="2 5" id="KW-0717">Septation</keyword>
<protein>
    <recommendedName>
        <fullName evidence="5">Cell division protein SepF</fullName>
    </recommendedName>
</protein>
<evidence type="ECO:0000256" key="2">
    <source>
        <dbReference type="ARBA" id="ARBA00023210"/>
    </source>
</evidence>
<evidence type="ECO:0000313" key="7">
    <source>
        <dbReference type="EMBL" id="MFD2616957.1"/>
    </source>
</evidence>
<comment type="function">
    <text evidence="4 5">Cell division protein that is part of the divisome complex and is recruited early to the Z-ring. Probably stimulates Z-ring formation, perhaps through the cross-linking of FtsZ protofilaments. Its function overlaps with FtsA.</text>
</comment>
<reference evidence="8" key="1">
    <citation type="journal article" date="2019" name="Int. J. Syst. Evol. Microbiol.">
        <title>The Global Catalogue of Microorganisms (GCM) 10K type strain sequencing project: providing services to taxonomists for standard genome sequencing and annotation.</title>
        <authorList>
            <consortium name="The Broad Institute Genomics Platform"/>
            <consortium name="The Broad Institute Genome Sequencing Center for Infectious Disease"/>
            <person name="Wu L."/>
            <person name="Ma J."/>
        </authorList>
    </citation>
    <scope>NUCLEOTIDE SEQUENCE [LARGE SCALE GENOMIC DNA]</scope>
    <source>
        <strain evidence="8">TISTR 2241</strain>
    </source>
</reference>
<keyword evidence="5" id="KW-0963">Cytoplasm</keyword>
<dbReference type="HAMAP" id="MF_01197">
    <property type="entry name" value="SepF"/>
    <property type="match status" value="1"/>
</dbReference>
<evidence type="ECO:0000256" key="3">
    <source>
        <dbReference type="ARBA" id="ARBA00023306"/>
    </source>
</evidence>
<evidence type="ECO:0000256" key="4">
    <source>
        <dbReference type="ARBA" id="ARBA00044936"/>
    </source>
</evidence>
<feature type="region of interest" description="Disordered" evidence="6">
    <location>
        <begin position="33"/>
        <end position="55"/>
    </location>
</feature>
<dbReference type="GO" id="GO:0051301">
    <property type="term" value="P:cell division"/>
    <property type="evidence" value="ECO:0007669"/>
    <property type="project" value="UniProtKB-KW"/>
</dbReference>
<sequence>MGLKTKLKRFFDLDLDEVTNSEINQDEIASTLMKEDHRSTQSNRPVSTPKNDKKVVSLQSVHIPSKVMFMEPQTFADVETMTIHVKSRRTVIINLDHVSPKLGRRILDFLSGATFALDGHIQKLAVNTFMFAPEHVDITKIISDWQQNNKI</sequence>
<comment type="caution">
    <text evidence="7">The sequence shown here is derived from an EMBL/GenBank/DDBJ whole genome shotgun (WGS) entry which is preliminary data.</text>
</comment>
<keyword evidence="3 5" id="KW-0131">Cell cycle</keyword>
<dbReference type="Gene3D" id="3.30.110.150">
    <property type="entry name" value="SepF-like protein"/>
    <property type="match status" value="1"/>
</dbReference>
<dbReference type="InterPro" id="IPR023052">
    <property type="entry name" value="Cell_div_SepF"/>
</dbReference>
<keyword evidence="8" id="KW-1185">Reference proteome</keyword>
<proteinExistence type="inferred from homology"/>